<dbReference type="EMBL" id="BLLF01001744">
    <property type="protein sequence ID" value="GFH21016.1"/>
    <property type="molecule type" value="Genomic_DNA"/>
</dbReference>
<accession>A0A699ZQD6</accession>
<keyword evidence="3" id="KW-1185">Reference proteome</keyword>
<proteinExistence type="predicted"/>
<comment type="caution">
    <text evidence="2">The sequence shown here is derived from an EMBL/GenBank/DDBJ whole genome shotgun (WGS) entry which is preliminary data.</text>
</comment>
<organism evidence="2 3">
    <name type="scientific">Haematococcus lacustris</name>
    <name type="common">Green alga</name>
    <name type="synonym">Haematococcus pluvialis</name>
    <dbReference type="NCBI Taxonomy" id="44745"/>
    <lineage>
        <taxon>Eukaryota</taxon>
        <taxon>Viridiplantae</taxon>
        <taxon>Chlorophyta</taxon>
        <taxon>core chlorophytes</taxon>
        <taxon>Chlorophyceae</taxon>
        <taxon>CS clade</taxon>
        <taxon>Chlamydomonadales</taxon>
        <taxon>Haematococcaceae</taxon>
        <taxon>Haematococcus</taxon>
    </lineage>
</organism>
<feature type="non-terminal residue" evidence="2">
    <location>
        <position position="1"/>
    </location>
</feature>
<dbReference type="Proteomes" id="UP000485058">
    <property type="component" value="Unassembled WGS sequence"/>
</dbReference>
<feature type="region of interest" description="Disordered" evidence="1">
    <location>
        <begin position="1"/>
        <end position="34"/>
    </location>
</feature>
<reference evidence="2 3" key="1">
    <citation type="submission" date="2020-02" db="EMBL/GenBank/DDBJ databases">
        <title>Draft genome sequence of Haematococcus lacustris strain NIES-144.</title>
        <authorList>
            <person name="Morimoto D."/>
            <person name="Nakagawa S."/>
            <person name="Yoshida T."/>
            <person name="Sawayama S."/>
        </authorList>
    </citation>
    <scope>NUCLEOTIDE SEQUENCE [LARGE SCALE GENOMIC DNA]</scope>
    <source>
        <strain evidence="2 3">NIES-144</strain>
    </source>
</reference>
<evidence type="ECO:0000313" key="3">
    <source>
        <dbReference type="Proteomes" id="UP000485058"/>
    </source>
</evidence>
<name>A0A699ZQD6_HAELA</name>
<protein>
    <submittedName>
        <fullName evidence="2">Uncharacterized protein</fullName>
    </submittedName>
</protein>
<gene>
    <name evidence="2" type="ORF">HaLaN_18233</name>
</gene>
<feature type="non-terminal residue" evidence="2">
    <location>
        <position position="75"/>
    </location>
</feature>
<evidence type="ECO:0000313" key="2">
    <source>
        <dbReference type="EMBL" id="GFH21016.1"/>
    </source>
</evidence>
<evidence type="ECO:0000256" key="1">
    <source>
        <dbReference type="SAM" id="MobiDB-lite"/>
    </source>
</evidence>
<dbReference type="AlphaFoldDB" id="A0A699ZQD6"/>
<feature type="compositionally biased region" description="Polar residues" evidence="1">
    <location>
        <begin position="1"/>
        <end position="15"/>
    </location>
</feature>
<sequence>MGEWTQEQALSSAHVKQQRGGSRSGSWPRSSCWCPRTPRPSWRLWPRRRRLSTGCSWRRLRQGGIKLKQKLHSHR</sequence>
<feature type="compositionally biased region" description="Low complexity" evidence="1">
    <location>
        <begin position="19"/>
        <end position="34"/>
    </location>
</feature>